<gene>
    <name evidence="1" type="ORF">GCM10014713_50640</name>
</gene>
<evidence type="ECO:0000313" key="1">
    <source>
        <dbReference type="EMBL" id="GGT50299.1"/>
    </source>
</evidence>
<organism evidence="1 2">
    <name type="scientific">Streptomyces purpureus</name>
    <dbReference type="NCBI Taxonomy" id="1951"/>
    <lineage>
        <taxon>Bacteria</taxon>
        <taxon>Bacillati</taxon>
        <taxon>Actinomycetota</taxon>
        <taxon>Actinomycetes</taxon>
        <taxon>Kitasatosporales</taxon>
        <taxon>Streptomycetaceae</taxon>
        <taxon>Streptomyces</taxon>
    </lineage>
</organism>
<dbReference type="EMBL" id="BMQQ01000022">
    <property type="protein sequence ID" value="GGT50299.1"/>
    <property type="molecule type" value="Genomic_DNA"/>
</dbReference>
<name>A0A918HBL4_9ACTN</name>
<sequence length="66" mass="7054">MEVLDPAGELDLIGTSYIQVFRHLAPSSFDDGGRVAPVTGRDADGYLVMPPPCWITRVIPAATLAI</sequence>
<accession>A0A918HBL4</accession>
<dbReference type="AlphaFoldDB" id="A0A918HBL4"/>
<proteinExistence type="predicted"/>
<protein>
    <submittedName>
        <fullName evidence="1">Uncharacterized protein</fullName>
    </submittedName>
</protein>
<reference evidence="1" key="2">
    <citation type="submission" date="2020-09" db="EMBL/GenBank/DDBJ databases">
        <authorList>
            <person name="Sun Q."/>
            <person name="Ohkuma M."/>
        </authorList>
    </citation>
    <scope>NUCLEOTIDE SEQUENCE</scope>
    <source>
        <strain evidence="1">JCM 3172</strain>
    </source>
</reference>
<reference evidence="1" key="1">
    <citation type="journal article" date="2014" name="Int. J. Syst. Evol. Microbiol.">
        <title>Complete genome sequence of Corynebacterium casei LMG S-19264T (=DSM 44701T), isolated from a smear-ripened cheese.</title>
        <authorList>
            <consortium name="US DOE Joint Genome Institute (JGI-PGF)"/>
            <person name="Walter F."/>
            <person name="Albersmeier A."/>
            <person name="Kalinowski J."/>
            <person name="Ruckert C."/>
        </authorList>
    </citation>
    <scope>NUCLEOTIDE SEQUENCE</scope>
    <source>
        <strain evidence="1">JCM 3172</strain>
    </source>
</reference>
<dbReference type="Proteomes" id="UP000619486">
    <property type="component" value="Unassembled WGS sequence"/>
</dbReference>
<evidence type="ECO:0000313" key="2">
    <source>
        <dbReference type="Proteomes" id="UP000619486"/>
    </source>
</evidence>
<keyword evidence="2" id="KW-1185">Reference proteome</keyword>
<comment type="caution">
    <text evidence="1">The sequence shown here is derived from an EMBL/GenBank/DDBJ whole genome shotgun (WGS) entry which is preliminary data.</text>
</comment>